<evidence type="ECO:0000313" key="3">
    <source>
        <dbReference type="Proteomes" id="UP000228528"/>
    </source>
</evidence>
<protein>
    <recommendedName>
        <fullName evidence="4">VCBS repeat-containing protein</fullName>
    </recommendedName>
</protein>
<gene>
    <name evidence="2" type="ORF">COU30_02740</name>
</gene>
<comment type="caution">
    <text evidence="2">The sequence shown here is derived from an EMBL/GenBank/DDBJ whole genome shotgun (WGS) entry which is preliminary data.</text>
</comment>
<organism evidence="2 3">
    <name type="scientific">Candidatus Magasanikbacteria bacterium CG10_big_fil_rev_8_21_14_0_10_38_6</name>
    <dbReference type="NCBI Taxonomy" id="1974647"/>
    <lineage>
        <taxon>Bacteria</taxon>
        <taxon>Candidatus Magasanikiibacteriota</taxon>
    </lineage>
</organism>
<dbReference type="Proteomes" id="UP000228528">
    <property type="component" value="Unassembled WGS sequence"/>
</dbReference>
<evidence type="ECO:0000256" key="1">
    <source>
        <dbReference type="ARBA" id="ARBA00022729"/>
    </source>
</evidence>
<dbReference type="InterPro" id="IPR029455">
    <property type="entry name" value="GHL15"/>
</dbReference>
<accession>A0A2M6P112</accession>
<dbReference type="InterPro" id="IPR028994">
    <property type="entry name" value="Integrin_alpha_N"/>
</dbReference>
<evidence type="ECO:0008006" key="4">
    <source>
        <dbReference type="Google" id="ProtNLM"/>
    </source>
</evidence>
<dbReference type="Pfam" id="PF13517">
    <property type="entry name" value="FG-GAP_3"/>
    <property type="match status" value="1"/>
</dbReference>
<sequence length="672" mass="74927">MTRIVLIFFSIVSLLLGMVYRISPVSAAVADHTFPKKANYYLPWDLTDQQARELSKWDVVILDMEIQARRPDLLVKLREWNPDIVLLVYITSQEVVSSYGSSASIMRRRWGKSIDDSWYLHNNAGKRLSWWNGTYLLNVTQRAPFVNGERFNDHLVDFVVNELLGSGYWNGVFYDNTWDNITHFAGTNIDYDGNGIIDPTIDASWREGMSYIYEQTRNKAPKGTIVVGNGITREYRDQLNGRLLENVAPSAWSATMNTYQYNYDGGYRPQVSIYNVNTGNKGGDSRYQDVRFGLTSALLEDGYFSYDFGDKDHGQLWWYDEYDVDLGKAISPAVSDSGLSNYAPDIWRRDFENGLAIVNSTDKAQRVDLNGEYEKIHGVQDTSVNDGSIVSETTVNADDGVVLLKTFSTLNNIVFNNGAFARFFRPDGSRVRNGFFVFEDSYKGGNKIAHVDVDGNGKLDLIVVSKNKLTVWRDDGQIYMKKYPYTTRYDGEIQVAIGDISGDGQAEIIVAPGDGYPMPIKVYSYQGTKVRRDVYPFGQTYMGGYSLALGNVLGASPQEIIIGTGKGVASQISVFGDGFSLRERWPVYESSFLGGVSVAAGNIDGQGYDEIVVGAGTGKKPEIRVYDSIGTQLYDQFFAYTALNEPGIDVQVLDVDFDGKDDIVGLGTGVGF</sequence>
<dbReference type="Pfam" id="PF14885">
    <property type="entry name" value="GHL15"/>
    <property type="match status" value="1"/>
</dbReference>
<dbReference type="Gene3D" id="2.130.10.130">
    <property type="entry name" value="Integrin alpha, N-terminal"/>
    <property type="match status" value="1"/>
</dbReference>
<proteinExistence type="predicted"/>
<name>A0A2M6P112_9BACT</name>
<dbReference type="InterPro" id="IPR013517">
    <property type="entry name" value="FG-GAP"/>
</dbReference>
<dbReference type="SUPFAM" id="SSF69318">
    <property type="entry name" value="Integrin alpha N-terminal domain"/>
    <property type="match status" value="1"/>
</dbReference>
<dbReference type="AlphaFoldDB" id="A0A2M6P112"/>
<reference evidence="3" key="1">
    <citation type="submission" date="2017-09" db="EMBL/GenBank/DDBJ databases">
        <title>Depth-based differentiation of microbial function through sediment-hosted aquifers and enrichment of novel symbionts in the deep terrestrial subsurface.</title>
        <authorList>
            <person name="Probst A.J."/>
            <person name="Ladd B."/>
            <person name="Jarett J.K."/>
            <person name="Geller-Mcgrath D.E."/>
            <person name="Sieber C.M.K."/>
            <person name="Emerson J.B."/>
            <person name="Anantharaman K."/>
            <person name="Thomas B.C."/>
            <person name="Malmstrom R."/>
            <person name="Stieglmeier M."/>
            <person name="Klingl A."/>
            <person name="Woyke T."/>
            <person name="Ryan C.M."/>
            <person name="Banfield J.F."/>
        </authorList>
    </citation>
    <scope>NUCLEOTIDE SEQUENCE [LARGE SCALE GENOMIC DNA]</scope>
</reference>
<dbReference type="EMBL" id="PFBW01000122">
    <property type="protein sequence ID" value="PIR77387.1"/>
    <property type="molecule type" value="Genomic_DNA"/>
</dbReference>
<keyword evidence="1" id="KW-0732">Signal</keyword>
<evidence type="ECO:0000313" key="2">
    <source>
        <dbReference type="EMBL" id="PIR77387.1"/>
    </source>
</evidence>